<protein>
    <submittedName>
        <fullName evidence="11">RNA polymerase factor sigma-54</fullName>
    </submittedName>
</protein>
<reference evidence="11" key="1">
    <citation type="submission" date="2021-06" db="EMBL/GenBank/DDBJ databases">
        <authorList>
            <person name="Huq M.A."/>
        </authorList>
    </citation>
    <scope>NUCLEOTIDE SEQUENCE</scope>
    <source>
        <strain evidence="11">MAH-26</strain>
    </source>
</reference>
<keyword evidence="3" id="KW-0808">Transferase</keyword>
<dbReference type="Pfam" id="PF00309">
    <property type="entry name" value="Sigma54_AID"/>
    <property type="match status" value="1"/>
</dbReference>
<dbReference type="GO" id="GO:0001216">
    <property type="term" value="F:DNA-binding transcription activator activity"/>
    <property type="evidence" value="ECO:0007669"/>
    <property type="project" value="InterPro"/>
</dbReference>
<sequence length="471" mass="54669">MISQNLTQKQSLKILPQQIQLLNLFQLTQQELQLRIQNELEENPFLEKEENNDTESIDKFDKNAAQDFQDWEEYGYDDIPDYKLEYNNYLPDTDLVNVPMRASVDFRQEAKEQLQLLNLDDETLIYADYLIDSLNEDGLLEQSMDDISDDFSFSNHKMVTAEEFEKALKVVQSLDPVGIGARSICECLLLQLERKNKKSVVDRLAIKLLSDHYKLLSTAQFEKIRDLLKVDEDEFKIIVEHISKLKTKPIAAQSDAFNAKQTIVPDYSVYRVDEELIVSLHNQYSQNLHVNAAWSEKIELDKTSNRSERQYMKSKLASAQWFISAIKQRESNMLKVIRTIVDYQKDYFMEGDIRALKPMILKNIAEKLDIEIATVSRLTSNKFVDTHFGIIPLKNLFTEGIINGNGDSVSNKLIQSTIQELISMENKNNPYTDQQIVAILTNKGMPVARRTVTKYREQMQIPMSQMRRLWA</sequence>
<evidence type="ECO:0000256" key="4">
    <source>
        <dbReference type="ARBA" id="ARBA00022695"/>
    </source>
</evidence>
<keyword evidence="5" id="KW-0805">Transcription regulation</keyword>
<dbReference type="Pfam" id="PF04552">
    <property type="entry name" value="Sigma54_DBD"/>
    <property type="match status" value="1"/>
</dbReference>
<keyword evidence="7" id="KW-0238">DNA-binding</keyword>
<evidence type="ECO:0000256" key="6">
    <source>
        <dbReference type="ARBA" id="ARBA00023082"/>
    </source>
</evidence>
<evidence type="ECO:0000256" key="8">
    <source>
        <dbReference type="ARBA" id="ARBA00023163"/>
    </source>
</evidence>
<dbReference type="GO" id="GO:0006352">
    <property type="term" value="P:DNA-templated transcription initiation"/>
    <property type="evidence" value="ECO:0007669"/>
    <property type="project" value="InterPro"/>
</dbReference>
<dbReference type="RefSeq" id="WP_217794252.1">
    <property type="nucleotide sequence ID" value="NZ_JAHSPG010000016.1"/>
</dbReference>
<proteinExistence type="inferred from homology"/>
<evidence type="ECO:0000256" key="7">
    <source>
        <dbReference type="ARBA" id="ARBA00023125"/>
    </source>
</evidence>
<dbReference type="PROSITE" id="PS50044">
    <property type="entry name" value="SIGMA54_3"/>
    <property type="match status" value="1"/>
</dbReference>
<dbReference type="GO" id="GO:0003677">
    <property type="term" value="F:DNA binding"/>
    <property type="evidence" value="ECO:0007669"/>
    <property type="project" value="UniProtKB-KW"/>
</dbReference>
<dbReference type="Pfam" id="PF04963">
    <property type="entry name" value="Sigma54_CBD"/>
    <property type="match status" value="1"/>
</dbReference>
<evidence type="ECO:0000313" key="11">
    <source>
        <dbReference type="EMBL" id="MBV4359997.1"/>
    </source>
</evidence>
<evidence type="ECO:0000256" key="5">
    <source>
        <dbReference type="ARBA" id="ARBA00023015"/>
    </source>
</evidence>
<evidence type="ECO:0000256" key="2">
    <source>
        <dbReference type="ARBA" id="ARBA00022478"/>
    </source>
</evidence>
<dbReference type="GO" id="GO:0016987">
    <property type="term" value="F:sigma factor activity"/>
    <property type="evidence" value="ECO:0007669"/>
    <property type="project" value="UniProtKB-KW"/>
</dbReference>
<feature type="domain" description="RNA polymerase sigma factor 54 DNA-binding" evidence="9">
    <location>
        <begin position="310"/>
        <end position="468"/>
    </location>
</feature>
<dbReference type="PROSITE" id="PS00718">
    <property type="entry name" value="SIGMA54_2"/>
    <property type="match status" value="1"/>
</dbReference>
<comment type="similarity">
    <text evidence="1">Belongs to the sigma-54 factor family.</text>
</comment>
<dbReference type="PANTHER" id="PTHR32248:SF4">
    <property type="entry name" value="RNA POLYMERASE SIGMA-54 FACTOR"/>
    <property type="match status" value="1"/>
</dbReference>
<keyword evidence="12" id="KW-1185">Reference proteome</keyword>
<keyword evidence="8" id="KW-0804">Transcription</keyword>
<dbReference type="InterPro" id="IPR007634">
    <property type="entry name" value="RNA_pol_sigma_54_DNA-bd"/>
</dbReference>
<dbReference type="InterPro" id="IPR007046">
    <property type="entry name" value="RNA_pol_sigma_54_core-bd"/>
</dbReference>
<feature type="domain" description="RNA polymerase sigma factor 54 core-binding" evidence="10">
    <location>
        <begin position="105"/>
        <end position="292"/>
    </location>
</feature>
<keyword evidence="4" id="KW-0548">Nucleotidyltransferase</keyword>
<evidence type="ECO:0000256" key="3">
    <source>
        <dbReference type="ARBA" id="ARBA00022679"/>
    </source>
</evidence>
<dbReference type="AlphaFoldDB" id="A0A9E2SDA2"/>
<organism evidence="11 12">
    <name type="scientific">Pinibacter aurantiacus</name>
    <dbReference type="NCBI Taxonomy" id="2851599"/>
    <lineage>
        <taxon>Bacteria</taxon>
        <taxon>Pseudomonadati</taxon>
        <taxon>Bacteroidota</taxon>
        <taxon>Chitinophagia</taxon>
        <taxon>Chitinophagales</taxon>
        <taxon>Chitinophagaceae</taxon>
        <taxon>Pinibacter</taxon>
    </lineage>
</organism>
<dbReference type="Proteomes" id="UP000812270">
    <property type="component" value="Unassembled WGS sequence"/>
</dbReference>
<dbReference type="GO" id="GO:0000428">
    <property type="term" value="C:DNA-directed RNA polymerase complex"/>
    <property type="evidence" value="ECO:0007669"/>
    <property type="project" value="UniProtKB-KW"/>
</dbReference>
<gene>
    <name evidence="11" type="primary">rpoN</name>
    <name evidence="11" type="ORF">KTO63_22720</name>
</gene>
<evidence type="ECO:0000259" key="9">
    <source>
        <dbReference type="Pfam" id="PF04552"/>
    </source>
</evidence>
<dbReference type="PANTHER" id="PTHR32248">
    <property type="entry name" value="RNA POLYMERASE SIGMA-54 FACTOR"/>
    <property type="match status" value="1"/>
</dbReference>
<evidence type="ECO:0000313" key="12">
    <source>
        <dbReference type="Proteomes" id="UP000812270"/>
    </source>
</evidence>
<dbReference type="GO" id="GO:0016779">
    <property type="term" value="F:nucleotidyltransferase activity"/>
    <property type="evidence" value="ECO:0007669"/>
    <property type="project" value="UniProtKB-KW"/>
</dbReference>
<dbReference type="NCBIfam" id="TIGR02395">
    <property type="entry name" value="rpoN_sigma"/>
    <property type="match status" value="1"/>
</dbReference>
<evidence type="ECO:0000256" key="1">
    <source>
        <dbReference type="ARBA" id="ARBA00008798"/>
    </source>
</evidence>
<keyword evidence="2" id="KW-0240">DNA-directed RNA polymerase</keyword>
<dbReference type="PIRSF" id="PIRSF000774">
    <property type="entry name" value="RpoN"/>
    <property type="match status" value="1"/>
</dbReference>
<dbReference type="InterPro" id="IPR000394">
    <property type="entry name" value="RNA_pol_sigma_54"/>
</dbReference>
<comment type="caution">
    <text evidence="11">The sequence shown here is derived from an EMBL/GenBank/DDBJ whole genome shotgun (WGS) entry which is preliminary data.</text>
</comment>
<evidence type="ECO:0000259" key="10">
    <source>
        <dbReference type="Pfam" id="PF04963"/>
    </source>
</evidence>
<name>A0A9E2SDA2_9BACT</name>
<dbReference type="EMBL" id="JAHSPG010000016">
    <property type="protein sequence ID" value="MBV4359997.1"/>
    <property type="molecule type" value="Genomic_DNA"/>
</dbReference>
<accession>A0A9E2SDA2</accession>
<keyword evidence="6" id="KW-0731">Sigma factor</keyword>